<protein>
    <recommendedName>
        <fullName evidence="8">RING-type domain-containing protein</fullName>
    </recommendedName>
</protein>
<evidence type="ECO:0000256" key="6">
    <source>
        <dbReference type="ARBA" id="ARBA00022833"/>
    </source>
</evidence>
<gene>
    <name evidence="9" type="ORF">EJ03DRAFT_348014</name>
</gene>
<dbReference type="Proteomes" id="UP000799436">
    <property type="component" value="Unassembled WGS sequence"/>
</dbReference>
<evidence type="ECO:0000256" key="1">
    <source>
        <dbReference type="ARBA" id="ARBA00022679"/>
    </source>
</evidence>
<keyword evidence="6" id="KW-0862">Zinc</keyword>
<feature type="domain" description="RING-type" evidence="8">
    <location>
        <begin position="27"/>
        <end position="351"/>
    </location>
</feature>
<evidence type="ECO:0000256" key="7">
    <source>
        <dbReference type="SAM" id="MobiDB-lite"/>
    </source>
</evidence>
<evidence type="ECO:0000256" key="2">
    <source>
        <dbReference type="ARBA" id="ARBA00022723"/>
    </source>
</evidence>
<dbReference type="OrthoDB" id="10009520at2759"/>
<dbReference type="Gene3D" id="1.20.120.1750">
    <property type="match status" value="1"/>
</dbReference>
<dbReference type="SUPFAM" id="SSF57850">
    <property type="entry name" value="RING/U-box"/>
    <property type="match status" value="1"/>
</dbReference>
<feature type="compositionally biased region" description="Polar residues" evidence="7">
    <location>
        <begin position="434"/>
        <end position="465"/>
    </location>
</feature>
<feature type="region of interest" description="Disordered" evidence="7">
    <location>
        <begin position="351"/>
        <end position="413"/>
    </location>
</feature>
<accession>A0A6G1LJ83</accession>
<evidence type="ECO:0000256" key="4">
    <source>
        <dbReference type="ARBA" id="ARBA00022771"/>
    </source>
</evidence>
<evidence type="ECO:0000256" key="5">
    <source>
        <dbReference type="ARBA" id="ARBA00022786"/>
    </source>
</evidence>
<name>A0A6G1LJ83_9PEZI</name>
<dbReference type="GO" id="GO:0004842">
    <property type="term" value="F:ubiquitin-protein transferase activity"/>
    <property type="evidence" value="ECO:0007669"/>
    <property type="project" value="InterPro"/>
</dbReference>
<keyword evidence="5" id="KW-0833">Ubl conjugation pathway</keyword>
<dbReference type="InterPro" id="IPR044066">
    <property type="entry name" value="TRIAD_supradom"/>
</dbReference>
<reference evidence="9" key="1">
    <citation type="journal article" date="2020" name="Stud. Mycol.">
        <title>101 Dothideomycetes genomes: a test case for predicting lifestyles and emergence of pathogens.</title>
        <authorList>
            <person name="Haridas S."/>
            <person name="Albert R."/>
            <person name="Binder M."/>
            <person name="Bloem J."/>
            <person name="Labutti K."/>
            <person name="Salamov A."/>
            <person name="Andreopoulos B."/>
            <person name="Baker S."/>
            <person name="Barry K."/>
            <person name="Bills G."/>
            <person name="Bluhm B."/>
            <person name="Cannon C."/>
            <person name="Castanera R."/>
            <person name="Culley D."/>
            <person name="Daum C."/>
            <person name="Ezra D."/>
            <person name="Gonzalez J."/>
            <person name="Henrissat B."/>
            <person name="Kuo A."/>
            <person name="Liang C."/>
            <person name="Lipzen A."/>
            <person name="Lutzoni F."/>
            <person name="Magnuson J."/>
            <person name="Mondo S."/>
            <person name="Nolan M."/>
            <person name="Ohm R."/>
            <person name="Pangilinan J."/>
            <person name="Park H.-J."/>
            <person name="Ramirez L."/>
            <person name="Alfaro M."/>
            <person name="Sun H."/>
            <person name="Tritt A."/>
            <person name="Yoshinaga Y."/>
            <person name="Zwiers L.-H."/>
            <person name="Turgeon B."/>
            <person name="Goodwin S."/>
            <person name="Spatafora J."/>
            <person name="Crous P."/>
            <person name="Grigoriev I."/>
        </authorList>
    </citation>
    <scope>NUCLEOTIDE SEQUENCE</scope>
    <source>
        <strain evidence="9">CBS 116005</strain>
    </source>
</reference>
<keyword evidence="4" id="KW-0863">Zinc-finger</keyword>
<proteinExistence type="predicted"/>
<dbReference type="AlphaFoldDB" id="A0A6G1LJ83"/>
<sequence>MAEPAAPTLVPDVPPLMPATVKLPPPASPTCIACCEETKPGNPLLIPCRSCDNSYCLACVTRIFTDAIDNHALFPPKCCCFLQIHTALAGLTDQEADNYRQKLEEYLTIDKVYCPSQRCSTLISERLVPPATHEAQFQPLTVQTVLEEVVKKAVEHPTSRFIRARPKMDEANGLAADAGELRLSDVEERVKANAYVSAERLTLDISLIVANSKAQFPRVPGKPEHAIYKAADDFFNYYTEELSFASDKLAAVQIGLAAPPPSHMFTCPKCHIGICIKCRRIQHGTSACDNAAADQELAMLEQFGYKRCPLCKHAVKKMHGCNHLQCRCGAHWCYRCQRSIDDCKGNCADEESDEDVVNDEESDEDVVFDEEDESGDEGDADKLGRDATRPAQSASEPDAAPAAARRNSLGVPVFSPDSYSRLTGRWEGVQAVHTSGNNTSTAAPIQPNAQDTPSSQAPATRNVDSGATWRWDDTPATRSPQAPAIRNLDSGGTRQWEHAPLDFGAEPLDQAGPQIWSCPHDFVQYIADEDGQNHGDLTKMECNRCFCHVEPLKANGSIAANNSKHARVKEQSVGLECTKCKLVVCVGCRKRYYKNAKYEA</sequence>
<dbReference type="CDD" id="cd22584">
    <property type="entry name" value="Rcat_RBR_unk"/>
    <property type="match status" value="1"/>
</dbReference>
<evidence type="ECO:0000313" key="9">
    <source>
        <dbReference type="EMBL" id="KAF2772957.1"/>
    </source>
</evidence>
<evidence type="ECO:0000313" key="10">
    <source>
        <dbReference type="Proteomes" id="UP000799436"/>
    </source>
</evidence>
<organism evidence="9 10">
    <name type="scientific">Teratosphaeria nubilosa</name>
    <dbReference type="NCBI Taxonomy" id="161662"/>
    <lineage>
        <taxon>Eukaryota</taxon>
        <taxon>Fungi</taxon>
        <taxon>Dikarya</taxon>
        <taxon>Ascomycota</taxon>
        <taxon>Pezizomycotina</taxon>
        <taxon>Dothideomycetes</taxon>
        <taxon>Dothideomycetidae</taxon>
        <taxon>Mycosphaerellales</taxon>
        <taxon>Teratosphaeriaceae</taxon>
        <taxon>Teratosphaeria</taxon>
    </lineage>
</organism>
<dbReference type="GO" id="GO:0008270">
    <property type="term" value="F:zinc ion binding"/>
    <property type="evidence" value="ECO:0007669"/>
    <property type="project" value="UniProtKB-KW"/>
</dbReference>
<dbReference type="PANTHER" id="PTHR11685">
    <property type="entry name" value="RBR FAMILY RING FINGER AND IBR DOMAIN-CONTAINING"/>
    <property type="match status" value="1"/>
</dbReference>
<dbReference type="EMBL" id="ML995812">
    <property type="protein sequence ID" value="KAF2772957.1"/>
    <property type="molecule type" value="Genomic_DNA"/>
</dbReference>
<dbReference type="InterPro" id="IPR031127">
    <property type="entry name" value="E3_UB_ligase_RBR"/>
</dbReference>
<evidence type="ECO:0000259" key="8">
    <source>
        <dbReference type="PROSITE" id="PS51873"/>
    </source>
</evidence>
<keyword evidence="10" id="KW-1185">Reference proteome</keyword>
<dbReference type="PROSITE" id="PS51873">
    <property type="entry name" value="TRIAD"/>
    <property type="match status" value="1"/>
</dbReference>
<keyword evidence="2" id="KW-0479">Metal-binding</keyword>
<feature type="compositionally biased region" description="Acidic residues" evidence="7">
    <location>
        <begin position="351"/>
        <end position="379"/>
    </location>
</feature>
<feature type="region of interest" description="Disordered" evidence="7">
    <location>
        <begin position="434"/>
        <end position="493"/>
    </location>
</feature>
<keyword evidence="1" id="KW-0808">Transferase</keyword>
<dbReference type="Pfam" id="PF26200">
    <property type="entry name" value="Rcat_RNF216"/>
    <property type="match status" value="1"/>
</dbReference>
<dbReference type="GO" id="GO:0016567">
    <property type="term" value="P:protein ubiquitination"/>
    <property type="evidence" value="ECO:0007669"/>
    <property type="project" value="InterPro"/>
</dbReference>
<feature type="compositionally biased region" description="Low complexity" evidence="7">
    <location>
        <begin position="390"/>
        <end position="404"/>
    </location>
</feature>
<evidence type="ECO:0000256" key="3">
    <source>
        <dbReference type="ARBA" id="ARBA00022737"/>
    </source>
</evidence>
<keyword evidence="3" id="KW-0677">Repeat</keyword>